<feature type="region of interest" description="Disordered" evidence="1">
    <location>
        <begin position="225"/>
        <end position="257"/>
    </location>
</feature>
<accession>A0A1H9DMV3</accession>
<dbReference type="AlphaFoldDB" id="A0A1H9DMV3"/>
<keyword evidence="3" id="KW-1185">Reference proteome</keyword>
<dbReference type="STRING" id="403935.SAMN05216481_104189"/>
<dbReference type="RefSeq" id="WP_177213961.1">
    <property type="nucleotide sequence ID" value="NZ_FOET01000004.1"/>
</dbReference>
<evidence type="ECO:0000256" key="1">
    <source>
        <dbReference type="SAM" id="MobiDB-lite"/>
    </source>
</evidence>
<name>A0A1H9DMV3_9ACTN</name>
<dbReference type="Pfam" id="PF19562">
    <property type="entry name" value="DUF6084"/>
    <property type="match status" value="1"/>
</dbReference>
<reference evidence="2 3" key="1">
    <citation type="submission" date="2016-10" db="EMBL/GenBank/DDBJ databases">
        <authorList>
            <person name="de Groot N.N."/>
        </authorList>
    </citation>
    <scope>NUCLEOTIDE SEQUENCE [LARGE SCALE GENOMIC DNA]</scope>
    <source>
        <strain evidence="2 3">CGMCC 4.3519</strain>
    </source>
</reference>
<evidence type="ECO:0000313" key="3">
    <source>
        <dbReference type="Proteomes" id="UP000199055"/>
    </source>
</evidence>
<dbReference type="InterPro" id="IPR045730">
    <property type="entry name" value="DUF6084"/>
</dbReference>
<organism evidence="2 3">
    <name type="scientific">Streptomyces radiopugnans</name>
    <dbReference type="NCBI Taxonomy" id="403935"/>
    <lineage>
        <taxon>Bacteria</taxon>
        <taxon>Bacillati</taxon>
        <taxon>Actinomycetota</taxon>
        <taxon>Actinomycetes</taxon>
        <taxon>Kitasatosporales</taxon>
        <taxon>Streptomycetaceae</taxon>
        <taxon>Streptomyces</taxon>
    </lineage>
</organism>
<dbReference type="EMBL" id="FOET01000004">
    <property type="protein sequence ID" value="SEQ14814.1"/>
    <property type="molecule type" value="Genomic_DNA"/>
</dbReference>
<evidence type="ECO:0000313" key="2">
    <source>
        <dbReference type="EMBL" id="SEQ14814.1"/>
    </source>
</evidence>
<sequence length="257" mass="27720">MTAPYAKPAGAPSRHLIPALSFDVTGAEPERHAAVPTLRFDVEITRTGGGPVRSVSLTTAIRIDVTRRHYDQRARAALAELFGEPERWATTLRPLAWTRTTAVVPPFDGATTIGLTVPCACDAELAVTKYLRAVPDGEVPLDFLFSGTVFFDGGQGRLRTAQISWAEDAGYRLPAALWHALVDRYCGGSPWLRLSRETHDRLDAYRARLTLGTLDDAVGALLDRADGRRAPSPAASGPSDTPSTSRTPETTGAPWTT</sequence>
<feature type="compositionally biased region" description="Polar residues" evidence="1">
    <location>
        <begin position="238"/>
        <end position="257"/>
    </location>
</feature>
<proteinExistence type="predicted"/>
<gene>
    <name evidence="2" type="ORF">SAMN05216481_104189</name>
</gene>
<dbReference type="Proteomes" id="UP000199055">
    <property type="component" value="Unassembled WGS sequence"/>
</dbReference>
<protein>
    <submittedName>
        <fullName evidence="2">Uncharacterized protein</fullName>
    </submittedName>
</protein>